<feature type="region of interest" description="Disordered" evidence="3">
    <location>
        <begin position="348"/>
        <end position="464"/>
    </location>
</feature>
<dbReference type="GO" id="GO:0000272">
    <property type="term" value="P:polysaccharide catabolic process"/>
    <property type="evidence" value="ECO:0007669"/>
    <property type="project" value="UniProtKB-KW"/>
</dbReference>
<dbReference type="GO" id="GO:0016798">
    <property type="term" value="F:hydrolase activity, acting on glycosyl bonds"/>
    <property type="evidence" value="ECO:0007669"/>
    <property type="project" value="UniProtKB-KW"/>
</dbReference>
<dbReference type="EMBL" id="SOCP01000019">
    <property type="protein sequence ID" value="TDV41816.1"/>
    <property type="molecule type" value="Genomic_DNA"/>
</dbReference>
<dbReference type="SUPFAM" id="SSF63829">
    <property type="entry name" value="Calcium-dependent phosphotriesterase"/>
    <property type="match status" value="1"/>
</dbReference>
<feature type="domain" description="Fibronectin type-III" evidence="4">
    <location>
        <begin position="455"/>
        <end position="544"/>
    </location>
</feature>
<evidence type="ECO:0000259" key="4">
    <source>
        <dbReference type="PROSITE" id="PS50853"/>
    </source>
</evidence>
<organism evidence="5 6">
    <name type="scientific">Actinophytocola oryzae</name>
    <dbReference type="NCBI Taxonomy" id="502181"/>
    <lineage>
        <taxon>Bacteria</taxon>
        <taxon>Bacillati</taxon>
        <taxon>Actinomycetota</taxon>
        <taxon>Actinomycetes</taxon>
        <taxon>Pseudonocardiales</taxon>
        <taxon>Pseudonocardiaceae</taxon>
    </lineage>
</organism>
<evidence type="ECO:0000256" key="3">
    <source>
        <dbReference type="SAM" id="MobiDB-lite"/>
    </source>
</evidence>
<evidence type="ECO:0000313" key="6">
    <source>
        <dbReference type="Proteomes" id="UP000294927"/>
    </source>
</evidence>
<keyword evidence="1" id="KW-0326">Glycosidase</keyword>
<feature type="region of interest" description="Disordered" evidence="3">
    <location>
        <begin position="309"/>
        <end position="332"/>
    </location>
</feature>
<sequence length="743" mass="77340">MSDKAVLGRSLRARLPVVAVVLACVAGVAAAVLGSTNPVSAVQFLLPGHWVYNSSLQSVFHVDGSTGDVDARGRVPGNAGDQVFQGDTSGYVVGDSRITEFGKSSLSVEDSRVTPSRELPVGVETAGGPYLVYRETGQIVRLGDDHLVLSLGGPVGTPVATRDGTVWLPRVKAGLLCQLPAGAVQVSCPVLLPKGHPGGLSVVSRRVVFVDAREDTFQVVEKDGLGEPRSLGVDVADDARLASTEVGGRIAILDGQRMHLVDAGLGTAGLGQEEPVTVDLDDGEYAGPVSTGSVVAVVNLTTSTLSVYDREGKHRQSKEIPAESGDPRLTRGEDDRIYVDGAEGGHVVVVDKDGGVTDVPISDEDGKDRSVQPSGGQDPDAPLAAPKPGTELTEPPVRDPVPPRNPQTQQPQQNGPQQQQSPPRQDPPPPVEEEPPPPPVVEEEPPPPPVVPPSPPGVPTAVNATAGDASATVTWNPAQDNRSPITGYRVTWAGGETTVPGDARTSVVPGLANGTTYTFTVNAVNAVGAGPGAASNPVTPLAPAGGPPAAPTNLDPGYDPATGHASFTFTPPDLNGNALVHHVVTVTGVPVQYTTETVVEFDQIPANGQVTFSVRTDSRLPDGTILHGETASVTVDGTPPPAAGHVTLTRGPDTQEWCSPDPDCAWMHVELVGMQPNTRYDLMPHSTHPDYKNPGGTCTTDETGYCVTDQFAYHEAGYTVWVTVTGPDGVETRSNDLVWEGEG</sequence>
<proteinExistence type="predicted"/>
<dbReference type="SMART" id="SM00060">
    <property type="entry name" value="FN3"/>
    <property type="match status" value="2"/>
</dbReference>
<keyword evidence="6" id="KW-1185">Reference proteome</keyword>
<dbReference type="SUPFAM" id="SSF49265">
    <property type="entry name" value="Fibronectin type III"/>
    <property type="match status" value="1"/>
</dbReference>
<evidence type="ECO:0000256" key="1">
    <source>
        <dbReference type="ARBA" id="ARBA00023295"/>
    </source>
</evidence>
<reference evidence="5 6" key="1">
    <citation type="submission" date="2019-03" db="EMBL/GenBank/DDBJ databases">
        <title>Genomic Encyclopedia of Archaeal and Bacterial Type Strains, Phase II (KMG-II): from individual species to whole genera.</title>
        <authorList>
            <person name="Goeker M."/>
        </authorList>
    </citation>
    <scope>NUCLEOTIDE SEQUENCE [LARGE SCALE GENOMIC DNA]</scope>
    <source>
        <strain evidence="5 6">DSM 45499</strain>
    </source>
</reference>
<name>A0A4R7V2Y6_9PSEU</name>
<dbReference type="AlphaFoldDB" id="A0A4R7V2Y6"/>
<protein>
    <submittedName>
        <fullName evidence="5">Fibronectin type III domain protein</fullName>
    </submittedName>
</protein>
<dbReference type="InterPro" id="IPR036116">
    <property type="entry name" value="FN3_sf"/>
</dbReference>
<dbReference type="InterPro" id="IPR013783">
    <property type="entry name" value="Ig-like_fold"/>
</dbReference>
<dbReference type="PROSITE" id="PS50853">
    <property type="entry name" value="FN3"/>
    <property type="match status" value="1"/>
</dbReference>
<dbReference type="Pfam" id="PF00041">
    <property type="entry name" value="fn3"/>
    <property type="match status" value="1"/>
</dbReference>
<gene>
    <name evidence="5" type="ORF">CLV71_119138</name>
</gene>
<dbReference type="InterPro" id="IPR003961">
    <property type="entry name" value="FN3_dom"/>
</dbReference>
<dbReference type="Gene3D" id="2.60.40.10">
    <property type="entry name" value="Immunoglobulins"/>
    <property type="match status" value="1"/>
</dbReference>
<evidence type="ECO:0000313" key="5">
    <source>
        <dbReference type="EMBL" id="TDV41816.1"/>
    </source>
</evidence>
<feature type="compositionally biased region" description="Acidic residues" evidence="3">
    <location>
        <begin position="431"/>
        <end position="445"/>
    </location>
</feature>
<dbReference type="RefSeq" id="WP_166664413.1">
    <property type="nucleotide sequence ID" value="NZ_SOCP01000019.1"/>
</dbReference>
<keyword evidence="2" id="KW-0624">Polysaccharide degradation</keyword>
<evidence type="ECO:0000256" key="2">
    <source>
        <dbReference type="ARBA" id="ARBA00023326"/>
    </source>
</evidence>
<accession>A0A4R7V2Y6</accession>
<comment type="caution">
    <text evidence="5">The sequence shown here is derived from an EMBL/GenBank/DDBJ whole genome shotgun (WGS) entry which is preliminary data.</text>
</comment>
<keyword evidence="2" id="KW-0119">Carbohydrate metabolism</keyword>
<keyword evidence="1" id="KW-0378">Hydrolase</keyword>
<feature type="compositionally biased region" description="Pro residues" evidence="3">
    <location>
        <begin position="446"/>
        <end position="458"/>
    </location>
</feature>
<dbReference type="Proteomes" id="UP000294927">
    <property type="component" value="Unassembled WGS sequence"/>
</dbReference>
<feature type="compositionally biased region" description="Low complexity" evidence="3">
    <location>
        <begin position="406"/>
        <end position="423"/>
    </location>
</feature>
<dbReference type="CDD" id="cd00063">
    <property type="entry name" value="FN3"/>
    <property type="match status" value="1"/>
</dbReference>